<gene>
    <name evidence="4" type="ORF">FGO68_gene8698</name>
</gene>
<dbReference type="GO" id="GO:0005737">
    <property type="term" value="C:cytoplasm"/>
    <property type="evidence" value="ECO:0007669"/>
    <property type="project" value="TreeGrafter"/>
</dbReference>
<evidence type="ECO:0000256" key="2">
    <source>
        <dbReference type="ARBA" id="ARBA00022840"/>
    </source>
</evidence>
<evidence type="ECO:0000313" key="4">
    <source>
        <dbReference type="EMBL" id="TNV81100.1"/>
    </source>
</evidence>
<dbReference type="OrthoDB" id="2914378at2759"/>
<keyword evidence="5" id="KW-1185">Reference proteome</keyword>
<dbReference type="AlphaFoldDB" id="A0A8J8NVN6"/>
<protein>
    <recommendedName>
        <fullName evidence="3">Protein kinase domain-containing protein</fullName>
    </recommendedName>
</protein>
<dbReference type="InterPro" id="IPR050629">
    <property type="entry name" value="STE20/SPS1-PAK"/>
</dbReference>
<dbReference type="GO" id="GO:0005524">
    <property type="term" value="F:ATP binding"/>
    <property type="evidence" value="ECO:0007669"/>
    <property type="project" value="UniProtKB-KW"/>
</dbReference>
<dbReference type="Pfam" id="PF00069">
    <property type="entry name" value="Pkinase"/>
    <property type="match status" value="1"/>
</dbReference>
<accession>A0A8J8NVN6</accession>
<feature type="domain" description="Protein kinase" evidence="3">
    <location>
        <begin position="24"/>
        <end position="299"/>
    </location>
</feature>
<dbReference type="SMART" id="SM00220">
    <property type="entry name" value="S_TKc"/>
    <property type="match status" value="1"/>
</dbReference>
<dbReference type="PROSITE" id="PS00108">
    <property type="entry name" value="PROTEIN_KINASE_ST"/>
    <property type="match status" value="1"/>
</dbReference>
<evidence type="ECO:0000256" key="1">
    <source>
        <dbReference type="ARBA" id="ARBA00022741"/>
    </source>
</evidence>
<organism evidence="4 5">
    <name type="scientific">Halteria grandinella</name>
    <dbReference type="NCBI Taxonomy" id="5974"/>
    <lineage>
        <taxon>Eukaryota</taxon>
        <taxon>Sar</taxon>
        <taxon>Alveolata</taxon>
        <taxon>Ciliophora</taxon>
        <taxon>Intramacronucleata</taxon>
        <taxon>Spirotrichea</taxon>
        <taxon>Stichotrichia</taxon>
        <taxon>Sporadotrichida</taxon>
        <taxon>Halteriidae</taxon>
        <taxon>Halteria</taxon>
    </lineage>
</organism>
<dbReference type="InterPro" id="IPR008271">
    <property type="entry name" value="Ser/Thr_kinase_AS"/>
</dbReference>
<dbReference type="PANTHER" id="PTHR48012">
    <property type="entry name" value="STERILE20-LIKE KINASE, ISOFORM B-RELATED"/>
    <property type="match status" value="1"/>
</dbReference>
<sequence>MKPSLQDVQNELEKFRKVNDAVKIIKLKMIGSGTQADVYTCKLKETSLGPQDDEIVFVTKTKKIIDNPEIASQVQLQMFQEFMIAKDLQHPNIVKYLNFITKKTEQFFEVNIILEYLQGGNLKQLISSQGQTLNNIACIVKQILEGLAYLHERGIVHQDLKPQNILFGGSIDTLKLADFGVSHLLDKTRATLSANCGTVRYMSPEQLDGMLSTKVDIWAVGCVMLEAITGKVPYFDVSNEFQISRLIADKKIGPDKYISQIKKTQIRIDKDILDFLGKCFINNYKERPTARQLLSHQIFQK</sequence>
<reference evidence="4" key="1">
    <citation type="submission" date="2019-06" db="EMBL/GenBank/DDBJ databases">
        <authorList>
            <person name="Zheng W."/>
        </authorList>
    </citation>
    <scope>NUCLEOTIDE SEQUENCE</scope>
    <source>
        <strain evidence="4">QDHG01</strain>
    </source>
</reference>
<keyword evidence="1" id="KW-0547">Nucleotide-binding</keyword>
<dbReference type="EMBL" id="RRYP01006580">
    <property type="protein sequence ID" value="TNV81100.1"/>
    <property type="molecule type" value="Genomic_DNA"/>
</dbReference>
<evidence type="ECO:0000313" key="5">
    <source>
        <dbReference type="Proteomes" id="UP000785679"/>
    </source>
</evidence>
<dbReference type="PROSITE" id="PS50011">
    <property type="entry name" value="PROTEIN_KINASE_DOM"/>
    <property type="match status" value="1"/>
</dbReference>
<dbReference type="InterPro" id="IPR011009">
    <property type="entry name" value="Kinase-like_dom_sf"/>
</dbReference>
<comment type="caution">
    <text evidence="4">The sequence shown here is derived from an EMBL/GenBank/DDBJ whole genome shotgun (WGS) entry which is preliminary data.</text>
</comment>
<keyword evidence="2" id="KW-0067">ATP-binding</keyword>
<dbReference type="InterPro" id="IPR000719">
    <property type="entry name" value="Prot_kinase_dom"/>
</dbReference>
<name>A0A8J8NVN6_HALGN</name>
<dbReference type="Gene3D" id="1.10.510.10">
    <property type="entry name" value="Transferase(Phosphotransferase) domain 1"/>
    <property type="match status" value="1"/>
</dbReference>
<dbReference type="GO" id="GO:0004674">
    <property type="term" value="F:protein serine/threonine kinase activity"/>
    <property type="evidence" value="ECO:0007669"/>
    <property type="project" value="TreeGrafter"/>
</dbReference>
<evidence type="ECO:0000259" key="3">
    <source>
        <dbReference type="PROSITE" id="PS50011"/>
    </source>
</evidence>
<dbReference type="PANTHER" id="PTHR48012:SF26">
    <property type="entry name" value="SERINE_THREONINE-PROTEIN KINASE DDB_G0283821-RELATED"/>
    <property type="match status" value="1"/>
</dbReference>
<dbReference type="Proteomes" id="UP000785679">
    <property type="component" value="Unassembled WGS sequence"/>
</dbReference>
<dbReference type="SUPFAM" id="SSF56112">
    <property type="entry name" value="Protein kinase-like (PK-like)"/>
    <property type="match status" value="1"/>
</dbReference>
<proteinExistence type="predicted"/>